<evidence type="ECO:0000256" key="2">
    <source>
        <dbReference type="ARBA" id="ARBA00022679"/>
    </source>
</evidence>
<dbReference type="EMBL" id="JABBJJ010000005">
    <property type="protein sequence ID" value="NMO13601.1"/>
    <property type="molecule type" value="Genomic_DNA"/>
</dbReference>
<dbReference type="Pfam" id="PF00685">
    <property type="entry name" value="Sulfotransfer_1"/>
    <property type="match status" value="1"/>
</dbReference>
<dbReference type="AlphaFoldDB" id="A0A848LBB3"/>
<dbReference type="SUPFAM" id="SSF52540">
    <property type="entry name" value="P-loop containing nucleoside triphosphate hydrolases"/>
    <property type="match status" value="1"/>
</dbReference>
<dbReference type="Proteomes" id="UP000518300">
    <property type="component" value="Unassembled WGS sequence"/>
</dbReference>
<evidence type="ECO:0000313" key="6">
    <source>
        <dbReference type="Proteomes" id="UP000518300"/>
    </source>
</evidence>
<keyword evidence="3" id="KW-0175">Coiled coil</keyword>
<evidence type="ECO:0000313" key="5">
    <source>
        <dbReference type="EMBL" id="NMO13601.1"/>
    </source>
</evidence>
<evidence type="ECO:0000259" key="4">
    <source>
        <dbReference type="Pfam" id="PF00685"/>
    </source>
</evidence>
<feature type="domain" description="Sulfotransferase" evidence="4">
    <location>
        <begin position="27"/>
        <end position="255"/>
    </location>
</feature>
<keyword evidence="6" id="KW-1185">Reference proteome</keyword>
<dbReference type="PANTHER" id="PTHR11783">
    <property type="entry name" value="SULFOTRANSFERASE SULT"/>
    <property type="match status" value="1"/>
</dbReference>
<evidence type="ECO:0000256" key="3">
    <source>
        <dbReference type="SAM" id="Coils"/>
    </source>
</evidence>
<sequence>MADRFSKWGRKMLDPLHWRMEFRPRPGDIFIATYPKSGTTWVQMILVQLLNEGRGEFDHILQVSPYLEELLMRNRIRHLESLPSPRLMKTHMLYEHLRPAKDSRIILVTRDVRDSIISFYYHNEMASRFRLDFNAFVERALRSRDNNWFTYMRSWLPHRHDDNVLWVRYEDLRENLEAQVRRIAAFCGIPLQEERMGDILHKCSFAYMKERETKFDFRLSMYEPLEGSFIRKGGSGGSERQRIREEHAAELARQLEQLRAELRLEDSERI</sequence>
<comment type="similarity">
    <text evidence="1">Belongs to the sulfotransferase 1 family.</text>
</comment>
<protein>
    <submittedName>
        <fullName evidence="5">Sulfotransferase domain-containing protein</fullName>
    </submittedName>
</protein>
<reference evidence="5 6" key="1">
    <citation type="submission" date="2020-04" db="EMBL/GenBank/DDBJ databases">
        <title>Draft genome of Pyxidicoccus fallax type strain.</title>
        <authorList>
            <person name="Whitworth D.E."/>
        </authorList>
    </citation>
    <scope>NUCLEOTIDE SEQUENCE [LARGE SCALE GENOMIC DNA]</scope>
    <source>
        <strain evidence="5 6">DSM 14698</strain>
    </source>
</reference>
<accession>A0A848LBB3</accession>
<evidence type="ECO:0000256" key="1">
    <source>
        <dbReference type="ARBA" id="ARBA00005771"/>
    </source>
</evidence>
<name>A0A848LBB3_9BACT</name>
<keyword evidence="2 5" id="KW-0808">Transferase</keyword>
<comment type="caution">
    <text evidence="5">The sequence shown here is derived from an EMBL/GenBank/DDBJ whole genome shotgun (WGS) entry which is preliminary data.</text>
</comment>
<dbReference type="GO" id="GO:0008146">
    <property type="term" value="F:sulfotransferase activity"/>
    <property type="evidence" value="ECO:0007669"/>
    <property type="project" value="InterPro"/>
</dbReference>
<dbReference type="InterPro" id="IPR000863">
    <property type="entry name" value="Sulfotransferase_dom"/>
</dbReference>
<dbReference type="InterPro" id="IPR027417">
    <property type="entry name" value="P-loop_NTPase"/>
</dbReference>
<dbReference type="Gene3D" id="3.40.50.300">
    <property type="entry name" value="P-loop containing nucleotide triphosphate hydrolases"/>
    <property type="match status" value="1"/>
</dbReference>
<dbReference type="RefSeq" id="WP_169342884.1">
    <property type="nucleotide sequence ID" value="NZ_JABBJJ010000005.1"/>
</dbReference>
<proteinExistence type="inferred from homology"/>
<gene>
    <name evidence="5" type="ORF">HG543_01815</name>
</gene>
<organism evidence="5 6">
    <name type="scientific">Pyxidicoccus fallax</name>
    <dbReference type="NCBI Taxonomy" id="394095"/>
    <lineage>
        <taxon>Bacteria</taxon>
        <taxon>Pseudomonadati</taxon>
        <taxon>Myxococcota</taxon>
        <taxon>Myxococcia</taxon>
        <taxon>Myxococcales</taxon>
        <taxon>Cystobacterineae</taxon>
        <taxon>Myxococcaceae</taxon>
        <taxon>Pyxidicoccus</taxon>
    </lineage>
</organism>
<feature type="coiled-coil region" evidence="3">
    <location>
        <begin position="241"/>
        <end position="268"/>
    </location>
</feature>